<dbReference type="CDD" id="cd01668">
    <property type="entry name" value="TGS_RSH"/>
    <property type="match status" value="1"/>
</dbReference>
<dbReference type="InterPro" id="IPR007685">
    <property type="entry name" value="RelA_SpoT"/>
</dbReference>
<evidence type="ECO:0000259" key="7">
    <source>
        <dbReference type="PROSITE" id="PS51880"/>
    </source>
</evidence>
<dbReference type="PANTHER" id="PTHR21262">
    <property type="entry name" value="GUANOSINE-3',5'-BIS DIPHOSPHATE 3'-PYROPHOSPHOHYDROLASE"/>
    <property type="match status" value="1"/>
</dbReference>
<dbReference type="Pfam" id="PF02824">
    <property type="entry name" value="TGS"/>
    <property type="match status" value="1"/>
</dbReference>
<comment type="function">
    <text evidence="5">In eubacteria ppGpp (guanosine 3'-diphosphate 5'-diphosphate) is a mediator of the stringent response that coordinates a variety of cellular activities in response to changes in nutritional abundance.</text>
</comment>
<dbReference type="SMART" id="SM00954">
    <property type="entry name" value="RelA_SpoT"/>
    <property type="match status" value="1"/>
</dbReference>
<evidence type="ECO:0000313" key="8">
    <source>
        <dbReference type="EMBL" id="MDG5976517.1"/>
    </source>
</evidence>
<dbReference type="GO" id="GO:0005886">
    <property type="term" value="C:plasma membrane"/>
    <property type="evidence" value="ECO:0007669"/>
    <property type="project" value="TreeGrafter"/>
</dbReference>
<dbReference type="Pfam" id="PF13328">
    <property type="entry name" value="HD_4"/>
    <property type="match status" value="1"/>
</dbReference>
<dbReference type="InterPro" id="IPR012675">
    <property type="entry name" value="Beta-grasp_dom_sf"/>
</dbReference>
<dbReference type="Proteomes" id="UP001152876">
    <property type="component" value="Unassembled WGS sequence"/>
</dbReference>
<dbReference type="GO" id="GO:0015969">
    <property type="term" value="P:guanosine tetraphosphate metabolic process"/>
    <property type="evidence" value="ECO:0007669"/>
    <property type="project" value="InterPro"/>
</dbReference>
<dbReference type="PANTHER" id="PTHR21262:SF31">
    <property type="entry name" value="GTP PYROPHOSPHOKINASE"/>
    <property type="match status" value="1"/>
</dbReference>
<comment type="caution">
    <text evidence="8">The sequence shown here is derived from an EMBL/GenBank/DDBJ whole genome shotgun (WGS) entry which is preliminary data.</text>
</comment>
<dbReference type="FunFam" id="3.10.20.30:FF:000002">
    <property type="entry name" value="GTP pyrophosphokinase (RelA/SpoT)"/>
    <property type="match status" value="1"/>
</dbReference>
<dbReference type="Pfam" id="PF04607">
    <property type="entry name" value="RelA_SpoT"/>
    <property type="match status" value="1"/>
</dbReference>
<dbReference type="GO" id="GO:0042594">
    <property type="term" value="P:response to starvation"/>
    <property type="evidence" value="ECO:0007669"/>
    <property type="project" value="TreeGrafter"/>
</dbReference>
<sequence length="787" mass="86359">MASTVEANPLGAVVPSAIVAATSDSLPHQAQALARARAFAEPLLACEQLDTGENILAHADAVAAILSDIGGSEAMQAAAYLVYACQYLNRPHDVIAKAFGDNFADLAVETTKLVQLQRQARYKAAEVQAKKDEERAAAQELSLPLVSPNKAPVSELAASQTENVRKMLLAFSRDLRVVMLRLTSRLQTLRYFAACRGEPGEALASESLHVFAPLANRLGIWQIKWEMEDLAFRFLEPQTYKQVARLLDEKRGEREDHVEQVRQSLENHLQQMGVQASVQGRPKHIYSIVKKMRGKSLDFDQVFDIRALRVIVPEVNDCYAALAYVNSHFTPVSEEFDDYIAKPKPNGYQSLHTVVRDEQGRAFEIQIRTQAMHDHAEHGVAAHWAYKEAGAKGYAGVSASSGYDAKIAVLRQLLAWERDLSGAAEGLFDDRIYVLTPDAAIVELPQGATAVDFAYSVHTSLGHRCRGARVDGAMVTLNTPLQNGQTVEITAAKEGGPSRDWLNADLGYLVSHRAKSKVRAWFNAQAMEETVARGREAVEKLLQREGKTALKFDDLAVALGLSSAQELFEQVGKDELSLRAIETHLRPPEPEAPSEMPAWLKKPRKASGRPSGGVLVVGVDSLMTQLAKCCKPAPPDEIGGFVTRGKGVSIHRADCSDFAHLQRKSPDRVIEVQWGGQSGPGRDGSAAVYPVDVAVEALDRQGLLRDISDVFAREKMNVIGVQTQSVRGIAWMTFTIEVLDARQVLAPWPLWATCPVFVWCVANEVQQFSETTEKTAILRGFEQFVGA</sequence>
<feature type="domain" description="TGS" evidence="7">
    <location>
        <begin position="430"/>
        <end position="491"/>
    </location>
</feature>
<evidence type="ECO:0000256" key="1">
    <source>
        <dbReference type="ARBA" id="ARBA00019852"/>
    </source>
</evidence>
<evidence type="ECO:0000313" key="9">
    <source>
        <dbReference type="Proteomes" id="UP001152876"/>
    </source>
</evidence>
<accession>A0A9X4S8J3</accession>
<dbReference type="CDD" id="cd05399">
    <property type="entry name" value="NT_Rel-Spo_like"/>
    <property type="match status" value="1"/>
</dbReference>
<evidence type="ECO:0000259" key="6">
    <source>
        <dbReference type="PROSITE" id="PS51671"/>
    </source>
</evidence>
<dbReference type="InterPro" id="IPR004095">
    <property type="entry name" value="TGS"/>
</dbReference>
<dbReference type="SUPFAM" id="SSF81271">
    <property type="entry name" value="TGS-like"/>
    <property type="match status" value="1"/>
</dbReference>
<dbReference type="CDD" id="cd04876">
    <property type="entry name" value="ACT_RelA-SpoT"/>
    <property type="match status" value="1"/>
</dbReference>
<dbReference type="Gene3D" id="3.30.460.10">
    <property type="entry name" value="Beta Polymerase, domain 2"/>
    <property type="match status" value="1"/>
</dbReference>
<dbReference type="InterPro" id="IPR002912">
    <property type="entry name" value="ACT_dom"/>
</dbReference>
<dbReference type="InterPro" id="IPR045865">
    <property type="entry name" value="ACT-like_dom_sf"/>
</dbReference>
<evidence type="ECO:0000256" key="5">
    <source>
        <dbReference type="RuleBase" id="RU003847"/>
    </source>
</evidence>
<evidence type="ECO:0000256" key="3">
    <source>
        <dbReference type="ARBA" id="ARBA00032407"/>
    </source>
</evidence>
<name>A0A9X4S8J3_9BURK</name>
<reference evidence="8" key="1">
    <citation type="submission" date="2013-01" db="EMBL/GenBank/DDBJ databases">
        <title>Genome draft of Hydrogenophaga taeniospiralis 2K1.</title>
        <authorList>
            <person name="Gomila M."/>
            <person name="Lalucat J."/>
        </authorList>
    </citation>
    <scope>NUCLEOTIDE SEQUENCE</scope>
    <source>
        <strain evidence="8">CCUG 15921</strain>
    </source>
</reference>
<dbReference type="InterPro" id="IPR012676">
    <property type="entry name" value="TGS-like"/>
</dbReference>
<evidence type="ECO:0000256" key="2">
    <source>
        <dbReference type="ARBA" id="ARBA00029754"/>
    </source>
</evidence>
<dbReference type="Gene3D" id="3.10.20.30">
    <property type="match status" value="1"/>
</dbReference>
<dbReference type="FunFam" id="3.30.460.10:FF:000001">
    <property type="entry name" value="GTP pyrophosphokinase RelA"/>
    <property type="match status" value="1"/>
</dbReference>
<feature type="domain" description="ACT" evidence="6">
    <location>
        <begin position="692"/>
        <end position="787"/>
    </location>
</feature>
<keyword evidence="9" id="KW-1185">Reference proteome</keyword>
<dbReference type="AlphaFoldDB" id="A0A9X4S8J3"/>
<proteinExistence type="inferred from homology"/>
<dbReference type="InterPro" id="IPR043519">
    <property type="entry name" value="NT_sf"/>
</dbReference>
<protein>
    <recommendedName>
        <fullName evidence="1">GTP pyrophosphokinase</fullName>
    </recommendedName>
    <alternativeName>
        <fullName evidence="3">(p)ppGpp synthase</fullName>
    </alternativeName>
    <alternativeName>
        <fullName evidence="2">ATP:GTP 3'-pyrophosphotransferase</fullName>
    </alternativeName>
    <alternativeName>
        <fullName evidence="4">ppGpp synthase I</fullName>
    </alternativeName>
</protein>
<dbReference type="Gene3D" id="3.30.70.260">
    <property type="match status" value="1"/>
</dbReference>
<dbReference type="SUPFAM" id="SSF109604">
    <property type="entry name" value="HD-domain/PDEase-like"/>
    <property type="match status" value="1"/>
</dbReference>
<dbReference type="SUPFAM" id="SSF81301">
    <property type="entry name" value="Nucleotidyltransferase"/>
    <property type="match status" value="1"/>
</dbReference>
<organism evidence="8 9">
    <name type="scientific">Hydrogenophaga taeniospiralis CCUG 15921</name>
    <dbReference type="NCBI Taxonomy" id="1281780"/>
    <lineage>
        <taxon>Bacteria</taxon>
        <taxon>Pseudomonadati</taxon>
        <taxon>Pseudomonadota</taxon>
        <taxon>Betaproteobacteria</taxon>
        <taxon>Burkholderiales</taxon>
        <taxon>Comamonadaceae</taxon>
        <taxon>Hydrogenophaga</taxon>
    </lineage>
</organism>
<dbReference type="PROSITE" id="PS51880">
    <property type="entry name" value="TGS"/>
    <property type="match status" value="1"/>
</dbReference>
<dbReference type="EMBL" id="AOGK01000012">
    <property type="protein sequence ID" value="MDG5976517.1"/>
    <property type="molecule type" value="Genomic_DNA"/>
</dbReference>
<comment type="similarity">
    <text evidence="5">Belongs to the relA/spoT family.</text>
</comment>
<dbReference type="Gene3D" id="1.10.3210.10">
    <property type="entry name" value="Hypothetical protein af1432"/>
    <property type="match status" value="1"/>
</dbReference>
<gene>
    <name evidence="8" type="ORF">H010_14716</name>
</gene>
<dbReference type="PROSITE" id="PS51671">
    <property type="entry name" value="ACT"/>
    <property type="match status" value="1"/>
</dbReference>
<evidence type="ECO:0000256" key="4">
    <source>
        <dbReference type="ARBA" id="ARBA00033308"/>
    </source>
</evidence>
<dbReference type="GO" id="GO:0008893">
    <property type="term" value="F:guanosine-3',5'-bis(diphosphate) 3'-diphosphatase activity"/>
    <property type="evidence" value="ECO:0007669"/>
    <property type="project" value="TreeGrafter"/>
</dbReference>
<dbReference type="GO" id="GO:0015949">
    <property type="term" value="P:nucleobase-containing small molecule interconversion"/>
    <property type="evidence" value="ECO:0007669"/>
    <property type="project" value="UniProtKB-ARBA"/>
</dbReference>
<dbReference type="SUPFAM" id="SSF55021">
    <property type="entry name" value="ACT-like"/>
    <property type="match status" value="1"/>
</dbReference>
<dbReference type="Pfam" id="PF13291">
    <property type="entry name" value="ACT_4"/>
    <property type="match status" value="1"/>
</dbReference>
<dbReference type="InterPro" id="IPR004811">
    <property type="entry name" value="RelA/Spo_fam"/>
</dbReference>
<dbReference type="InterPro" id="IPR033655">
    <property type="entry name" value="TGS_RelA/SpoT"/>
</dbReference>
<dbReference type="NCBIfam" id="TIGR00691">
    <property type="entry name" value="spoT_relA"/>
    <property type="match status" value="1"/>
</dbReference>
<dbReference type="GO" id="GO:0008728">
    <property type="term" value="F:GTP diphosphokinase activity"/>
    <property type="evidence" value="ECO:0007669"/>
    <property type="project" value="TreeGrafter"/>
</dbReference>